<accession>A0A2M9CM75</accession>
<dbReference type="SUPFAM" id="SSF51445">
    <property type="entry name" value="(Trans)glycosidases"/>
    <property type="match status" value="1"/>
</dbReference>
<evidence type="ECO:0000259" key="7">
    <source>
        <dbReference type="Pfam" id="PF00703"/>
    </source>
</evidence>
<comment type="similarity">
    <text evidence="2">Belongs to the glycosyl hydrolase 2 family.</text>
</comment>
<evidence type="ECO:0000313" key="11">
    <source>
        <dbReference type="Proteomes" id="UP000228758"/>
    </source>
</evidence>
<dbReference type="Pfam" id="PF17753">
    <property type="entry name" value="Ig_mannosidase"/>
    <property type="match status" value="1"/>
</dbReference>
<sequence>MTSTRTPIHEFAIAATEPGIADPRVALDAAHDWIPAIVPGGVHESLLAAERIPHPYRDRNETEIRWVEERDWWYRGRFAAPVDLADDERLRLVFHGLDTVVDVWLNGEKLGSHENMFRPAVFDVTSRALADNELALRFSPPLAGLEVPESVTEMGRRLGDAFSQLAPEPGPDDAPAEGEGMMSENLPLSTLRRKATFSWGWDFGPRVPSIGIWRAVELVREKRAVISGHHVRTDHVDVDGARAALSVLVEVDRFAGEGPLRAEVTLTAPDGRAKRVPLVIPAGESEARARVEVDDARLWWTHDLGDPALYDVAVVLSADDIELDRVTDRVGLRTVKIEQPADFEEGGRQFRFVLNGVPLFARGAAWLPASMFVGSVSPERHRDLVGLARDGGMNMLRIWGGGIYEQDAFYAATDEAGVLVWHDFMFACIDYPSEDPTLQREVAAEAEYQVKRLRNRASMALWSGNNEVQLIHGFAWQNYEPGDWGYDFFYRILPDAVERFDGGTPYWPGSPWGEAPEEGFMAVNGVLDGDRHAWEVWHGFDFGAGGGPFESVGESRHYRRYALDKGKFISEFGIHAAPELSTLQRWIRPDDLTVHSESFDHHNKDNPKDKHDPVLEIVTGLPETIGEYVDFTMVSQGEGLKFGIEHYRRRFPHCSGTLVWQFNDVWPGFSWSVIDYDLVPKAGYYFAKRAYSPVLASFRESDDGALELWLSNSGRHSRIVRAVVTLARFEGAADRVESVEEHLPAGASRVAWRAQPGSYERGPDRLAWVSSPDDAFPPNRLFFSEVKDTHFGNVTLETRAEPDGPGAATVSITAHGYAYLVRVLSPAPGVRLSDNYFDLRDGEARVVQVSGLPDGFDLERLVVDVYAGQR</sequence>
<protein>
    <recommendedName>
        <fullName evidence="3">beta-mannosidase</fullName>
        <ecNumber evidence="3">3.2.1.25</ecNumber>
    </recommendedName>
</protein>
<dbReference type="InterPro" id="IPR036156">
    <property type="entry name" value="Beta-gal/glucu_dom_sf"/>
</dbReference>
<keyword evidence="4" id="KW-0378">Hydrolase</keyword>
<evidence type="ECO:0000259" key="9">
    <source>
        <dbReference type="Pfam" id="PF22666"/>
    </source>
</evidence>
<dbReference type="EC" id="3.2.1.25" evidence="3"/>
<keyword evidence="5" id="KW-0325">Glycoprotein</keyword>
<dbReference type="Gene3D" id="3.20.20.80">
    <property type="entry name" value="Glycosidases"/>
    <property type="match status" value="1"/>
</dbReference>
<evidence type="ECO:0000313" key="10">
    <source>
        <dbReference type="EMBL" id="PJJ72984.1"/>
    </source>
</evidence>
<dbReference type="PROSITE" id="PS00608">
    <property type="entry name" value="GLYCOSYL_HYDROL_F2_2"/>
    <property type="match status" value="1"/>
</dbReference>
<reference evidence="10 11" key="1">
    <citation type="submission" date="2017-11" db="EMBL/GenBank/DDBJ databases">
        <title>Genomic Encyclopedia of Archaeal and Bacterial Type Strains, Phase II (KMG-II): From Individual Species to Whole Genera.</title>
        <authorList>
            <person name="Goeker M."/>
        </authorList>
    </citation>
    <scope>NUCLEOTIDE SEQUENCE [LARGE SCALE GENOMIC DNA]</scope>
    <source>
        <strain evidence="10 11">DSM 27393</strain>
    </source>
</reference>
<dbReference type="InterPro" id="IPR017853">
    <property type="entry name" value="GH"/>
</dbReference>
<dbReference type="Pfam" id="PF00703">
    <property type="entry name" value="Glyco_hydro_2"/>
    <property type="match status" value="1"/>
</dbReference>
<evidence type="ECO:0000256" key="5">
    <source>
        <dbReference type="ARBA" id="ARBA00023180"/>
    </source>
</evidence>
<evidence type="ECO:0000256" key="2">
    <source>
        <dbReference type="ARBA" id="ARBA00007401"/>
    </source>
</evidence>
<dbReference type="PANTHER" id="PTHR43730">
    <property type="entry name" value="BETA-MANNOSIDASE"/>
    <property type="match status" value="1"/>
</dbReference>
<comment type="caution">
    <text evidence="10">The sequence shown here is derived from an EMBL/GenBank/DDBJ whole genome shotgun (WGS) entry which is preliminary data.</text>
</comment>
<evidence type="ECO:0000259" key="8">
    <source>
        <dbReference type="Pfam" id="PF17753"/>
    </source>
</evidence>
<organism evidence="10 11">
    <name type="scientific">Diaminobutyricimonas aerilata</name>
    <dbReference type="NCBI Taxonomy" id="1162967"/>
    <lineage>
        <taxon>Bacteria</taxon>
        <taxon>Bacillati</taxon>
        <taxon>Actinomycetota</taxon>
        <taxon>Actinomycetes</taxon>
        <taxon>Micrococcales</taxon>
        <taxon>Microbacteriaceae</taxon>
        <taxon>Diaminobutyricimonas</taxon>
    </lineage>
</organism>
<dbReference type="InterPro" id="IPR006102">
    <property type="entry name" value="Ig-like_GH2"/>
</dbReference>
<dbReference type="PANTHER" id="PTHR43730:SF1">
    <property type="entry name" value="BETA-MANNOSIDASE"/>
    <property type="match status" value="1"/>
</dbReference>
<proteinExistence type="inferred from homology"/>
<name>A0A2M9CM75_9MICO</name>
<dbReference type="GO" id="GO:0004567">
    <property type="term" value="F:beta-mannosidase activity"/>
    <property type="evidence" value="ECO:0007669"/>
    <property type="project" value="UniProtKB-EC"/>
</dbReference>
<comment type="catalytic activity">
    <reaction evidence="1">
        <text>Hydrolysis of terminal, non-reducing beta-D-mannose residues in beta-D-mannosides.</text>
        <dbReference type="EC" id="3.2.1.25"/>
    </reaction>
</comment>
<gene>
    <name evidence="10" type="ORF">CLV46_2564</name>
</gene>
<feature type="domain" description="Beta-mannosidase Ig-fold" evidence="8">
    <location>
        <begin position="797"/>
        <end position="850"/>
    </location>
</feature>
<dbReference type="InterPro" id="IPR023232">
    <property type="entry name" value="Glyco_hydro_2_AS"/>
</dbReference>
<dbReference type="EMBL" id="PGFF01000001">
    <property type="protein sequence ID" value="PJJ72984.1"/>
    <property type="molecule type" value="Genomic_DNA"/>
</dbReference>
<dbReference type="InterPro" id="IPR008979">
    <property type="entry name" value="Galactose-bd-like_sf"/>
</dbReference>
<dbReference type="InterPro" id="IPR054593">
    <property type="entry name" value="Beta-mannosidase-like_N2"/>
</dbReference>
<dbReference type="AlphaFoldDB" id="A0A2M9CM75"/>
<keyword evidence="6" id="KW-0326">Glycosidase</keyword>
<dbReference type="InterPro" id="IPR013783">
    <property type="entry name" value="Ig-like_fold"/>
</dbReference>
<dbReference type="InterPro" id="IPR041625">
    <property type="entry name" value="Beta-mannosidase_Ig"/>
</dbReference>
<dbReference type="GO" id="GO:0005975">
    <property type="term" value="P:carbohydrate metabolic process"/>
    <property type="evidence" value="ECO:0007669"/>
    <property type="project" value="InterPro"/>
</dbReference>
<feature type="domain" description="Beta-mannosidase-like galactose-binding" evidence="9">
    <location>
        <begin position="31"/>
        <end position="214"/>
    </location>
</feature>
<dbReference type="Gene3D" id="2.60.40.10">
    <property type="entry name" value="Immunoglobulins"/>
    <property type="match status" value="2"/>
</dbReference>
<dbReference type="RefSeq" id="WP_211282196.1">
    <property type="nucleotide sequence ID" value="NZ_PGFF01000001.1"/>
</dbReference>
<evidence type="ECO:0000256" key="3">
    <source>
        <dbReference type="ARBA" id="ARBA00012754"/>
    </source>
</evidence>
<dbReference type="InterPro" id="IPR050887">
    <property type="entry name" value="Beta-mannosidase_GH2"/>
</dbReference>
<evidence type="ECO:0000256" key="1">
    <source>
        <dbReference type="ARBA" id="ARBA00000829"/>
    </source>
</evidence>
<dbReference type="GO" id="GO:0006516">
    <property type="term" value="P:glycoprotein catabolic process"/>
    <property type="evidence" value="ECO:0007669"/>
    <property type="project" value="TreeGrafter"/>
</dbReference>
<evidence type="ECO:0000256" key="4">
    <source>
        <dbReference type="ARBA" id="ARBA00022801"/>
    </source>
</evidence>
<dbReference type="SUPFAM" id="SSF49303">
    <property type="entry name" value="beta-Galactosidase/glucuronidase domain"/>
    <property type="match status" value="2"/>
</dbReference>
<dbReference type="SUPFAM" id="SSF49785">
    <property type="entry name" value="Galactose-binding domain-like"/>
    <property type="match status" value="1"/>
</dbReference>
<dbReference type="Proteomes" id="UP000228758">
    <property type="component" value="Unassembled WGS sequence"/>
</dbReference>
<keyword evidence="11" id="KW-1185">Reference proteome</keyword>
<dbReference type="Gene3D" id="2.60.120.260">
    <property type="entry name" value="Galactose-binding domain-like"/>
    <property type="match status" value="1"/>
</dbReference>
<dbReference type="Pfam" id="PF22666">
    <property type="entry name" value="Glyco_hydro_2_N2"/>
    <property type="match status" value="1"/>
</dbReference>
<dbReference type="FunFam" id="3.20.20.80:FF:000050">
    <property type="entry name" value="Beta-mannosidase B"/>
    <property type="match status" value="1"/>
</dbReference>
<feature type="domain" description="Glycoside hydrolase family 2 immunoglobulin-like beta-sandwich" evidence="7">
    <location>
        <begin position="226"/>
        <end position="333"/>
    </location>
</feature>
<evidence type="ECO:0000256" key="6">
    <source>
        <dbReference type="ARBA" id="ARBA00023295"/>
    </source>
</evidence>